<name>A0A6C0H8G8_9ZZZZ</name>
<proteinExistence type="predicted"/>
<dbReference type="AlphaFoldDB" id="A0A6C0H8G8"/>
<protein>
    <submittedName>
        <fullName evidence="2">Uncharacterized protein</fullName>
    </submittedName>
</protein>
<sequence>MNYYYFQRNYKKFRKIKISSKIICKSYIYCIFREIIIISLKITIIKYFIFFYKGICLYYINYFIIVLYKLN</sequence>
<evidence type="ECO:0000256" key="1">
    <source>
        <dbReference type="SAM" id="Phobius"/>
    </source>
</evidence>
<keyword evidence="1" id="KW-1133">Transmembrane helix</keyword>
<organism evidence="2">
    <name type="scientific">viral metagenome</name>
    <dbReference type="NCBI Taxonomy" id="1070528"/>
    <lineage>
        <taxon>unclassified sequences</taxon>
        <taxon>metagenomes</taxon>
        <taxon>organismal metagenomes</taxon>
    </lineage>
</organism>
<keyword evidence="1" id="KW-0472">Membrane</keyword>
<accession>A0A6C0H8G8</accession>
<evidence type="ECO:0000313" key="2">
    <source>
        <dbReference type="EMBL" id="QHT76882.1"/>
    </source>
</evidence>
<dbReference type="EMBL" id="MN739905">
    <property type="protein sequence ID" value="QHT76882.1"/>
    <property type="molecule type" value="Genomic_DNA"/>
</dbReference>
<keyword evidence="1" id="KW-0812">Transmembrane</keyword>
<feature type="transmembrane region" description="Helical" evidence="1">
    <location>
        <begin position="22"/>
        <end position="44"/>
    </location>
</feature>
<reference evidence="2" key="1">
    <citation type="journal article" date="2020" name="Nature">
        <title>Giant virus diversity and host interactions through global metagenomics.</title>
        <authorList>
            <person name="Schulz F."/>
            <person name="Roux S."/>
            <person name="Paez-Espino D."/>
            <person name="Jungbluth S."/>
            <person name="Walsh D.A."/>
            <person name="Denef V.J."/>
            <person name="McMahon K.D."/>
            <person name="Konstantinidis K.T."/>
            <person name="Eloe-Fadrosh E.A."/>
            <person name="Kyrpides N.C."/>
            <person name="Woyke T."/>
        </authorList>
    </citation>
    <scope>NUCLEOTIDE SEQUENCE</scope>
    <source>
        <strain evidence="2">GVMAG-M-3300023179-82</strain>
    </source>
</reference>
<feature type="transmembrane region" description="Helical" evidence="1">
    <location>
        <begin position="50"/>
        <end position="68"/>
    </location>
</feature>